<accession>A0A7S3VZ16</accession>
<evidence type="ECO:0008006" key="2">
    <source>
        <dbReference type="Google" id="ProtNLM"/>
    </source>
</evidence>
<dbReference type="EMBL" id="HBIR01004697">
    <property type="protein sequence ID" value="CAE0526283.1"/>
    <property type="molecule type" value="Transcribed_RNA"/>
</dbReference>
<name>A0A7S3VZ16_EMIHU</name>
<organism evidence="1">
    <name type="scientific">Emiliania huxleyi</name>
    <name type="common">Coccolithophore</name>
    <name type="synonym">Pontosphaera huxleyi</name>
    <dbReference type="NCBI Taxonomy" id="2903"/>
    <lineage>
        <taxon>Eukaryota</taxon>
        <taxon>Haptista</taxon>
        <taxon>Haptophyta</taxon>
        <taxon>Prymnesiophyceae</taxon>
        <taxon>Isochrysidales</taxon>
        <taxon>Noelaerhabdaceae</taxon>
        <taxon>Emiliania</taxon>
    </lineage>
</organism>
<evidence type="ECO:0000313" key="1">
    <source>
        <dbReference type="EMBL" id="CAE0526283.1"/>
    </source>
</evidence>
<gene>
    <name evidence="1" type="ORF">EHUX00137_LOCUS3265</name>
</gene>
<proteinExistence type="predicted"/>
<reference evidence="1" key="1">
    <citation type="submission" date="2021-01" db="EMBL/GenBank/DDBJ databases">
        <authorList>
            <person name="Corre E."/>
            <person name="Pelletier E."/>
            <person name="Niang G."/>
            <person name="Scheremetjew M."/>
            <person name="Finn R."/>
            <person name="Kale V."/>
            <person name="Holt S."/>
            <person name="Cochrane G."/>
            <person name="Meng A."/>
            <person name="Brown T."/>
            <person name="Cohen L."/>
        </authorList>
    </citation>
    <scope>NUCLEOTIDE SEQUENCE</scope>
    <source>
        <strain evidence="1">379</strain>
    </source>
</reference>
<dbReference type="InterPro" id="IPR043136">
    <property type="entry name" value="B30.2/SPRY_sf"/>
</dbReference>
<dbReference type="Gene3D" id="1.25.40.420">
    <property type="match status" value="1"/>
</dbReference>
<protein>
    <recommendedName>
        <fullName evidence="2">SPRY domain-containing protein</fullName>
    </recommendedName>
</protein>
<dbReference type="Gene3D" id="2.60.120.920">
    <property type="match status" value="1"/>
</dbReference>
<sequence>MMLWLAAQPAEAREPDEVAKLLEHIRFATMERAFITQRVQPHELMQSMSAYKVLAEALADSCFGADTARSAPRGGSCGWLLEGLDCGDKVTAEGRVLTFKVGAYRLVRLDKLISSGKWEIGFELVADRAGCRPAATVFGLVARDGGPPVDFDLKGSAISLGLDMNNTYMLRRHQRLVYAKGTKVGEGDGPEGGGEPESYAQFPVGSLVRIIADMDKREATFSINGTAVTAVARGISGPVYPFVGSYHSAGPDRAIAFKHLRRLA</sequence>
<dbReference type="AlphaFoldDB" id="A0A7S3VZ16"/>